<dbReference type="InterPro" id="IPR052080">
    <property type="entry name" value="vWF_C/EGF_Fibrillin"/>
</dbReference>
<dbReference type="InterPro" id="IPR009030">
    <property type="entry name" value="Growth_fac_rcpt_cys_sf"/>
</dbReference>
<feature type="domain" description="EGF-like" evidence="9">
    <location>
        <begin position="664"/>
        <end position="677"/>
    </location>
</feature>
<name>E9FT14_DAPPU</name>
<dbReference type="CDD" id="cd00054">
    <property type="entry name" value="EGF_CA"/>
    <property type="match status" value="12"/>
</dbReference>
<feature type="domain" description="EGF-like" evidence="9">
    <location>
        <begin position="511"/>
        <end position="524"/>
    </location>
</feature>
<proteinExistence type="predicted"/>
<evidence type="ECO:0000313" key="10">
    <source>
        <dbReference type="EMBL" id="EFX89291.1"/>
    </source>
</evidence>
<dbReference type="Pfam" id="PF00084">
    <property type="entry name" value="Sushi"/>
    <property type="match status" value="2"/>
</dbReference>
<evidence type="ECO:0000256" key="4">
    <source>
        <dbReference type="ARBA" id="ARBA00022729"/>
    </source>
</evidence>
<organism evidence="10 11">
    <name type="scientific">Daphnia pulex</name>
    <name type="common">Water flea</name>
    <dbReference type="NCBI Taxonomy" id="6669"/>
    <lineage>
        <taxon>Eukaryota</taxon>
        <taxon>Metazoa</taxon>
        <taxon>Ecdysozoa</taxon>
        <taxon>Arthropoda</taxon>
        <taxon>Crustacea</taxon>
        <taxon>Branchiopoda</taxon>
        <taxon>Diplostraca</taxon>
        <taxon>Cladocera</taxon>
        <taxon>Anomopoda</taxon>
        <taxon>Daphniidae</taxon>
        <taxon>Daphnia</taxon>
    </lineage>
</organism>
<dbReference type="OMA" id="ECATEDQ"/>
<evidence type="ECO:0000313" key="11">
    <source>
        <dbReference type="Proteomes" id="UP000000305"/>
    </source>
</evidence>
<protein>
    <recommendedName>
        <fullName evidence="9">EGF-like domain-containing protein</fullName>
    </recommendedName>
</protein>
<dbReference type="InterPro" id="IPR000152">
    <property type="entry name" value="EGF-type_Asp/Asn_hydroxyl_site"/>
</dbReference>
<feature type="domain" description="EGF-like" evidence="9">
    <location>
        <begin position="625"/>
        <end position="638"/>
    </location>
</feature>
<dbReference type="GO" id="GO:0005576">
    <property type="term" value="C:extracellular region"/>
    <property type="evidence" value="ECO:0007669"/>
    <property type="project" value="UniProtKB-SubCell"/>
</dbReference>
<dbReference type="FunFam" id="2.10.25.10:FF:000005">
    <property type="entry name" value="Fibrillin 2"/>
    <property type="match status" value="4"/>
</dbReference>
<dbReference type="FunFam" id="2.10.25.10:FF:000139">
    <property type="entry name" value="Fibulin-1"/>
    <property type="match status" value="1"/>
</dbReference>
<dbReference type="KEGG" id="dpx:DAPPUDRAFT_303147"/>
<dbReference type="Proteomes" id="UP000000305">
    <property type="component" value="Unassembled WGS sequence"/>
</dbReference>
<evidence type="ECO:0000259" key="9">
    <source>
        <dbReference type="PROSITE" id="PS01186"/>
    </source>
</evidence>
<dbReference type="STRING" id="6669.E9FT14"/>
<dbReference type="PROSITE" id="PS01186">
    <property type="entry name" value="EGF_2"/>
    <property type="match status" value="10"/>
</dbReference>
<keyword evidence="5" id="KW-0677">Repeat</keyword>
<dbReference type="GO" id="GO:0005509">
    <property type="term" value="F:calcium ion binding"/>
    <property type="evidence" value="ECO:0007669"/>
    <property type="project" value="InterPro"/>
</dbReference>
<feature type="domain" description="EGF-like" evidence="9">
    <location>
        <begin position="235"/>
        <end position="250"/>
    </location>
</feature>
<dbReference type="Pfam" id="PF07645">
    <property type="entry name" value="EGF_CA"/>
    <property type="match status" value="12"/>
</dbReference>
<evidence type="ECO:0000256" key="2">
    <source>
        <dbReference type="ARBA" id="ARBA00022525"/>
    </source>
</evidence>
<dbReference type="InterPro" id="IPR001881">
    <property type="entry name" value="EGF-like_Ca-bd_dom"/>
</dbReference>
<dbReference type="InterPro" id="IPR049883">
    <property type="entry name" value="NOTCH1_EGF-like"/>
</dbReference>
<dbReference type="InterPro" id="IPR026823">
    <property type="entry name" value="cEGF"/>
</dbReference>
<keyword evidence="7" id="KW-0325">Glycoprotein</keyword>
<dbReference type="FunFam" id="2.10.25.10:FF:000037">
    <property type="entry name" value="Signal peptide, CUB domain and EGF-like domain-containing 2"/>
    <property type="match status" value="2"/>
</dbReference>
<dbReference type="Gene3D" id="2.10.70.10">
    <property type="entry name" value="Complement Module, domain 1"/>
    <property type="match status" value="2"/>
</dbReference>
<feature type="compositionally biased region" description="Basic and acidic residues" evidence="8">
    <location>
        <begin position="1459"/>
        <end position="1470"/>
    </location>
</feature>
<dbReference type="PRINTS" id="PR00907">
    <property type="entry name" value="THRMBOMODULN"/>
</dbReference>
<evidence type="ECO:0000256" key="1">
    <source>
        <dbReference type="ARBA" id="ARBA00004613"/>
    </source>
</evidence>
<dbReference type="PANTHER" id="PTHR47333:SF4">
    <property type="entry name" value="EGF-LIKE DOMAIN-CONTAINING PROTEIN"/>
    <property type="match status" value="1"/>
</dbReference>
<dbReference type="InterPro" id="IPR035976">
    <property type="entry name" value="Sushi/SCR/CCP_sf"/>
</dbReference>
<dbReference type="SMART" id="SM00181">
    <property type="entry name" value="EGF"/>
    <property type="match status" value="16"/>
</dbReference>
<dbReference type="InterPro" id="IPR000436">
    <property type="entry name" value="Sushi_SCR_CCP_dom"/>
</dbReference>
<dbReference type="Pfam" id="PF12662">
    <property type="entry name" value="cEGF"/>
    <property type="match status" value="1"/>
</dbReference>
<evidence type="ECO:0000256" key="5">
    <source>
        <dbReference type="ARBA" id="ARBA00022737"/>
    </source>
</evidence>
<keyword evidence="11" id="KW-1185">Reference proteome</keyword>
<dbReference type="Pfam" id="PF02494">
    <property type="entry name" value="HYR"/>
    <property type="match status" value="1"/>
</dbReference>
<dbReference type="PROSITE" id="PS01187">
    <property type="entry name" value="EGF_CA"/>
    <property type="match status" value="5"/>
</dbReference>
<evidence type="ECO:0000256" key="6">
    <source>
        <dbReference type="ARBA" id="ARBA00023157"/>
    </source>
</evidence>
<feature type="region of interest" description="Disordered" evidence="8">
    <location>
        <begin position="1313"/>
        <end position="1344"/>
    </location>
</feature>
<feature type="domain" description="EGF-like" evidence="9">
    <location>
        <begin position="346"/>
        <end position="361"/>
    </location>
</feature>
<dbReference type="FunFam" id="2.10.25.10:FF:000038">
    <property type="entry name" value="Fibrillin 2"/>
    <property type="match status" value="1"/>
</dbReference>
<evidence type="ECO:0000256" key="8">
    <source>
        <dbReference type="SAM" id="MobiDB-lite"/>
    </source>
</evidence>
<dbReference type="SUPFAM" id="SSF57184">
    <property type="entry name" value="Growth factor receptor domain"/>
    <property type="match status" value="5"/>
</dbReference>
<dbReference type="EMBL" id="GL732524">
    <property type="protein sequence ID" value="EFX89291.1"/>
    <property type="molecule type" value="Genomic_DNA"/>
</dbReference>
<keyword evidence="6" id="KW-1015">Disulfide bond</keyword>
<feature type="region of interest" description="Disordered" evidence="8">
    <location>
        <begin position="21"/>
        <end position="168"/>
    </location>
</feature>
<dbReference type="InParanoid" id="E9FT14"/>
<dbReference type="PROSITE" id="PS00010">
    <property type="entry name" value="ASX_HYDROXYL"/>
    <property type="match status" value="11"/>
</dbReference>
<dbReference type="InterPro" id="IPR000742">
    <property type="entry name" value="EGF"/>
</dbReference>
<feature type="compositionally biased region" description="Basic residues" evidence="8">
    <location>
        <begin position="1433"/>
        <end position="1445"/>
    </location>
</feature>
<dbReference type="FunFam" id="2.10.25.10:FF:000240">
    <property type="entry name" value="Vitamin K-dependent protein S"/>
    <property type="match status" value="1"/>
</dbReference>
<feature type="region of interest" description="Disordered" evidence="8">
    <location>
        <begin position="1382"/>
        <end position="1487"/>
    </location>
</feature>
<dbReference type="SMART" id="SM00032">
    <property type="entry name" value="CCP"/>
    <property type="match status" value="2"/>
</dbReference>
<dbReference type="PANTHER" id="PTHR47333">
    <property type="entry name" value="VON WILLEBRAND FACTOR C AND EGF DOMAIN-CONTAINING PROTEIN"/>
    <property type="match status" value="1"/>
</dbReference>
<dbReference type="InterPro" id="IPR018097">
    <property type="entry name" value="EGF_Ca-bd_CS"/>
</dbReference>
<feature type="domain" description="EGF-like" evidence="9">
    <location>
        <begin position="726"/>
        <end position="739"/>
    </location>
</feature>
<evidence type="ECO:0000256" key="7">
    <source>
        <dbReference type="ARBA" id="ARBA00023180"/>
    </source>
</evidence>
<feature type="domain" description="EGF-like" evidence="9">
    <location>
        <begin position="549"/>
        <end position="563"/>
    </location>
</feature>
<dbReference type="SUPFAM" id="SSF57196">
    <property type="entry name" value="EGF/Laminin"/>
    <property type="match status" value="3"/>
</dbReference>
<keyword evidence="2" id="KW-0964">Secreted</keyword>
<feature type="domain" description="EGF-like" evidence="9">
    <location>
        <begin position="763"/>
        <end position="776"/>
    </location>
</feature>
<dbReference type="Pfam" id="PF14670">
    <property type="entry name" value="FXa_inhibition"/>
    <property type="match status" value="4"/>
</dbReference>
<evidence type="ECO:0000256" key="3">
    <source>
        <dbReference type="ARBA" id="ARBA00022536"/>
    </source>
</evidence>
<comment type="subcellular location">
    <subcellularLocation>
        <location evidence="1">Secreted</location>
    </subcellularLocation>
</comment>
<dbReference type="Gene3D" id="2.10.25.10">
    <property type="entry name" value="Laminin"/>
    <property type="match status" value="17"/>
</dbReference>
<dbReference type="SMART" id="SM00179">
    <property type="entry name" value="EGF_CA"/>
    <property type="match status" value="17"/>
</dbReference>
<sequence length="1487" mass="160969">MDECELEDVGQTCAGTCINTIGSFRCSEEDDASSQEDRQDPENEEDDGEAAEAIQEAATSSSTQTSTTTSTTSTTPTTTTTSTTPTPTTTSTEATTTTSIPTTMEAITTTTTTTESPALIPAEEEDEDEENGEEEEGGEEESEDGEEEEPEEPEDNKIDPITTTTTPPPAAAVVETKEEEKIPELEETCPEGFQLADRLAEAEDGSACLDVDECATEDQFGCSHLCVNTQGSAHCDCPNGWKMTNDGKTCRGNQFCKSSSQEFSIFKKMVGLDFPDIDECSTGNNFGCSHQCVNTDGSAHCSCPSGYSLDASDHKTCVDVDECSDQTQPNFGCSHHCVNLPGSAECKCTAGYKLRADQKTCKDIDECAKENGGCSHECVNLKGGMRCECPGGYRLSETDAKSCLDIDECASLDEETQHSCRATGGSCHNTLGSYQCICPEGFRSIGTACTDIDECAELSPCSTACTNLQGSYRCDCDDGFENVNGTCADINECPNGVCDQLCTNIPGSYICDCHPGYQLIGDVCIDIDECAIGNPCDDICRNTVGAFECLCAQGFQLNNDDQCVDIDECLNDPCEGICINTQGSYSCSCELGYQLGDNGTCSDVDECLSSPCPVECINSPGSFTCLCPFGYEFNDNVCKDIDECQKQPCGTNAKCINNEGSFACQCEPGYALRGRDCEELVVYTEEEDRQLCEYQKGVDLKKPDVDECKENPCNGACINFPGSYQCICDPGYELRDGRCEDIDECLNYKCGGRCTNLPGSYRCDCEKGYKLEGERCVDVDECVSLKPCKGSCINLPGSYRCDCNAGYQTEGNECIDIDECSHRNGGCSHICVNTVGSFRCACNPGFDVSHKNQSNCVDVNECRSNNGGCSQDCINTRGAYHCTCSDQYYLEADGRTCIELPPRCPRMKVPDHGDMECTQNLNQTQHRSREQEDEALIAENGRGDLGASGRSANRSHKSRALYNTGSTCVIRCNKGYKLVGDSTISCGRSGLWIGEPATCIPLSCPKLLAPDNGALTPNTCSTGKTFAGQQCQVRCRAGFRLIGGGTYHCLPSQQWRSPDEPARCERIDSPVPFIQCPGNMAVNLPAQQNRAYVTFSQPKSNMDWFRYVDSDPLWAKQLGGELPVGLNVITFRVRSPVSDLTAACNFTIEIFDKEIPRMTNCPSSLTVFLEPGQSSQIVTWNEPIFTDNIEIVQLNKSREPGELFQSGYHEITYVAQDGAGNQAKCQFTIHVTSPTVHRDTSSPITKLPRGRVLVRCPGIKPGKYVEMYTYKVPAGCIVINNPSAYTRATVTTLAPRYTVFDWDFGASGGDVDGRDSANSGRHPTSHNKLVDGVPRLRDAGAPSAPVIVPGPALIPSMGGGQTVRLSNGRARKSRINEANLQLLPNVPSGSNDPVDHRGNKNRNRDKKRGGVVDLLLPFTANDAELQSPTTARSGRKRQHGPKHQPKLVPGPSFVPGNERNSKIKEKKEKNTAAGSTSNNRKNKTTAS</sequence>
<dbReference type="OrthoDB" id="10045365at2759"/>
<keyword evidence="3" id="KW-0245">EGF-like domain</keyword>
<keyword evidence="4" id="KW-0732">Signal</keyword>
<gene>
    <name evidence="10" type="ORF">DAPPUDRAFT_303147</name>
</gene>
<reference evidence="10 11" key="1">
    <citation type="journal article" date="2011" name="Science">
        <title>The ecoresponsive genome of Daphnia pulex.</title>
        <authorList>
            <person name="Colbourne J.K."/>
            <person name="Pfrender M.E."/>
            <person name="Gilbert D."/>
            <person name="Thomas W.K."/>
            <person name="Tucker A."/>
            <person name="Oakley T.H."/>
            <person name="Tokishita S."/>
            <person name="Aerts A."/>
            <person name="Arnold G.J."/>
            <person name="Basu M.K."/>
            <person name="Bauer D.J."/>
            <person name="Caceres C.E."/>
            <person name="Carmel L."/>
            <person name="Casola C."/>
            <person name="Choi J.H."/>
            <person name="Detter J.C."/>
            <person name="Dong Q."/>
            <person name="Dusheyko S."/>
            <person name="Eads B.D."/>
            <person name="Frohlich T."/>
            <person name="Geiler-Samerotte K.A."/>
            <person name="Gerlach D."/>
            <person name="Hatcher P."/>
            <person name="Jogdeo S."/>
            <person name="Krijgsveld J."/>
            <person name="Kriventseva E.V."/>
            <person name="Kultz D."/>
            <person name="Laforsch C."/>
            <person name="Lindquist E."/>
            <person name="Lopez J."/>
            <person name="Manak J.R."/>
            <person name="Muller J."/>
            <person name="Pangilinan J."/>
            <person name="Patwardhan R.P."/>
            <person name="Pitluck S."/>
            <person name="Pritham E.J."/>
            <person name="Rechtsteiner A."/>
            <person name="Rho M."/>
            <person name="Rogozin I.B."/>
            <person name="Sakarya O."/>
            <person name="Salamov A."/>
            <person name="Schaack S."/>
            <person name="Shapiro H."/>
            <person name="Shiga Y."/>
            <person name="Skalitzky C."/>
            <person name="Smith Z."/>
            <person name="Souvorov A."/>
            <person name="Sung W."/>
            <person name="Tang Z."/>
            <person name="Tsuchiya D."/>
            <person name="Tu H."/>
            <person name="Vos H."/>
            <person name="Wang M."/>
            <person name="Wolf Y.I."/>
            <person name="Yamagata H."/>
            <person name="Yamada T."/>
            <person name="Ye Y."/>
            <person name="Shaw J.R."/>
            <person name="Andrews J."/>
            <person name="Crease T.J."/>
            <person name="Tang H."/>
            <person name="Lucas S.M."/>
            <person name="Robertson H.M."/>
            <person name="Bork P."/>
            <person name="Koonin E.V."/>
            <person name="Zdobnov E.M."/>
            <person name="Grigoriev I.V."/>
            <person name="Lynch M."/>
            <person name="Boore J.L."/>
        </authorList>
    </citation>
    <scope>NUCLEOTIDE SEQUENCE [LARGE SCALE GENOMIC DNA]</scope>
</reference>
<accession>E9FT14</accession>
<dbReference type="HOGENOM" id="CLU_249356_0_0_1"/>
<feature type="compositionally biased region" description="Acidic residues" evidence="8">
    <location>
        <begin position="122"/>
        <end position="154"/>
    </location>
</feature>
<feature type="domain" description="EGF-like" evidence="9">
    <location>
        <begin position="587"/>
        <end position="601"/>
    </location>
</feature>
<feature type="compositionally biased region" description="Low complexity" evidence="8">
    <location>
        <begin position="51"/>
        <end position="118"/>
    </location>
</feature>
<dbReference type="InterPro" id="IPR003410">
    <property type="entry name" value="HYR_dom"/>
</dbReference>
<feature type="compositionally biased region" description="Basic residues" evidence="8">
    <location>
        <begin position="1399"/>
        <end position="1409"/>
    </location>
</feature>
<dbReference type="SUPFAM" id="SSF57535">
    <property type="entry name" value="Complement control module/SCR domain"/>
    <property type="match status" value="2"/>
</dbReference>
<feature type="domain" description="EGF-like" evidence="9">
    <location>
        <begin position="436"/>
        <end position="449"/>
    </location>
</feature>
<dbReference type="eggNOG" id="KOG1217">
    <property type="taxonomic scope" value="Eukaryota"/>
</dbReference>
<dbReference type="CDD" id="cd00033">
    <property type="entry name" value="CCP"/>
    <property type="match status" value="2"/>
</dbReference>